<keyword evidence="2" id="KW-1185">Reference proteome</keyword>
<proteinExistence type="predicted"/>
<organism evidence="1 2">
    <name type="scientific">Microbulbifer okhotskensis</name>
    <dbReference type="NCBI Taxonomy" id="2926617"/>
    <lineage>
        <taxon>Bacteria</taxon>
        <taxon>Pseudomonadati</taxon>
        <taxon>Pseudomonadota</taxon>
        <taxon>Gammaproteobacteria</taxon>
        <taxon>Cellvibrionales</taxon>
        <taxon>Microbulbiferaceae</taxon>
        <taxon>Microbulbifer</taxon>
    </lineage>
</organism>
<evidence type="ECO:0000313" key="2">
    <source>
        <dbReference type="Proteomes" id="UP001139028"/>
    </source>
</evidence>
<dbReference type="AlphaFoldDB" id="A0A9X2ER90"/>
<dbReference type="RefSeq" id="WP_252465743.1">
    <property type="nucleotide sequence ID" value="NZ_JALBWM010000023.1"/>
</dbReference>
<name>A0A9X2ER90_9GAMM</name>
<comment type="caution">
    <text evidence="1">The sequence shown here is derived from an EMBL/GenBank/DDBJ whole genome shotgun (WGS) entry which is preliminary data.</text>
</comment>
<gene>
    <name evidence="1" type="ORF">MO867_07675</name>
</gene>
<dbReference type="Proteomes" id="UP001139028">
    <property type="component" value="Unassembled WGS sequence"/>
</dbReference>
<reference evidence="1" key="1">
    <citation type="journal article" date="2022" name="Arch. Microbiol.">
        <title>Microbulbifer okhotskensis sp. nov., isolated from a deep bottom sediment of the Okhotsk Sea.</title>
        <authorList>
            <person name="Romanenko L."/>
            <person name="Kurilenko V."/>
            <person name="Otstavnykh N."/>
            <person name="Velansky P."/>
            <person name="Isaeva M."/>
            <person name="Mikhailov V."/>
        </authorList>
    </citation>
    <scope>NUCLEOTIDE SEQUENCE</scope>
    <source>
        <strain evidence="1">OS29</strain>
    </source>
</reference>
<accession>A0A9X2ER90</accession>
<protein>
    <submittedName>
        <fullName evidence="1">Uncharacterized protein</fullName>
    </submittedName>
</protein>
<dbReference type="EMBL" id="JALBWM010000023">
    <property type="protein sequence ID" value="MCO1334221.1"/>
    <property type="molecule type" value="Genomic_DNA"/>
</dbReference>
<sequence>MIAEDGVYKNIDKVENVGVRGEHIGSCPLIYSLVVIGERDMGFSLSWITVKDCKLSQVIQGLGLEATEKVEIFPESHISSAALMLR</sequence>
<evidence type="ECO:0000313" key="1">
    <source>
        <dbReference type="EMBL" id="MCO1334221.1"/>
    </source>
</evidence>